<dbReference type="EMBL" id="JARSBO010000014">
    <property type="protein sequence ID" value="MDG4721567.1"/>
    <property type="molecule type" value="Genomic_DNA"/>
</dbReference>
<keyword evidence="1" id="KW-0472">Membrane</keyword>
<accession>A0ABT6GHJ9</accession>
<keyword evidence="3" id="KW-1185">Reference proteome</keyword>
<reference evidence="2 3" key="1">
    <citation type="submission" date="2023-03" db="EMBL/GenBank/DDBJ databases">
        <title>Strain FZY0004 represents a novel species in the genus Thalassospira isolated from seawater.</title>
        <authorList>
            <person name="Fu Z.-Y."/>
        </authorList>
    </citation>
    <scope>NUCLEOTIDE SEQUENCE [LARGE SCALE GENOMIC DNA]</scope>
    <source>
        <strain evidence="2 3">FZY0004</strain>
    </source>
</reference>
<proteinExistence type="predicted"/>
<sequence>MKNDSTVKLIVFVLGLLIGISIGSVIGLQVIHRPLGDGWSSIAGAILGAGITSATALLLIYHQHHLMLKASKTEKFSDILGSFEKIEEIFDWFNHSLRTDYFTRVRDTDGVAITLDHELVVAARKCIRQINYLDDELTNLRPELDTVELSGRIPLGVRQKFKRVLESLTRVEDAADTVDFAIIRDMSDAELIERAHEVTVMIVPTEIREARRYMKWAKQEIGL</sequence>
<evidence type="ECO:0000313" key="3">
    <source>
        <dbReference type="Proteomes" id="UP001529180"/>
    </source>
</evidence>
<evidence type="ECO:0000313" key="2">
    <source>
        <dbReference type="EMBL" id="MDG4721567.1"/>
    </source>
</evidence>
<keyword evidence="1" id="KW-0812">Transmembrane</keyword>
<organism evidence="2 3">
    <name type="scientific">Thalassospira aquimaris</name>
    <dbReference type="NCBI Taxonomy" id="3037796"/>
    <lineage>
        <taxon>Bacteria</taxon>
        <taxon>Pseudomonadati</taxon>
        <taxon>Pseudomonadota</taxon>
        <taxon>Alphaproteobacteria</taxon>
        <taxon>Rhodospirillales</taxon>
        <taxon>Thalassospiraceae</taxon>
        <taxon>Thalassospira</taxon>
    </lineage>
</organism>
<keyword evidence="1" id="KW-1133">Transmembrane helix</keyword>
<protein>
    <submittedName>
        <fullName evidence="2">Uncharacterized protein</fullName>
    </submittedName>
</protein>
<feature type="transmembrane region" description="Helical" evidence="1">
    <location>
        <begin position="38"/>
        <end position="61"/>
    </location>
</feature>
<name>A0ABT6GHJ9_9PROT</name>
<comment type="caution">
    <text evidence="2">The sequence shown here is derived from an EMBL/GenBank/DDBJ whole genome shotgun (WGS) entry which is preliminary data.</text>
</comment>
<dbReference type="RefSeq" id="WP_114104161.1">
    <property type="nucleotide sequence ID" value="NZ_JARSBO010000014.1"/>
</dbReference>
<gene>
    <name evidence="2" type="ORF">P7680_21360</name>
</gene>
<evidence type="ECO:0000256" key="1">
    <source>
        <dbReference type="SAM" id="Phobius"/>
    </source>
</evidence>
<dbReference type="Proteomes" id="UP001529180">
    <property type="component" value="Unassembled WGS sequence"/>
</dbReference>
<feature type="transmembrane region" description="Helical" evidence="1">
    <location>
        <begin position="9"/>
        <end position="32"/>
    </location>
</feature>